<accession>A0AA38EZR9</accession>
<evidence type="ECO:0000313" key="1">
    <source>
        <dbReference type="EMBL" id="KAH9288384.1"/>
    </source>
</evidence>
<dbReference type="Proteomes" id="UP000824469">
    <property type="component" value="Unassembled WGS sequence"/>
</dbReference>
<protein>
    <submittedName>
        <fullName evidence="1">Uncharacterized protein</fullName>
    </submittedName>
</protein>
<keyword evidence="2" id="KW-1185">Reference proteome</keyword>
<reference evidence="1 2" key="1">
    <citation type="journal article" date="2021" name="Nat. Plants">
        <title>The Taxus genome provides insights into paclitaxel biosynthesis.</title>
        <authorList>
            <person name="Xiong X."/>
            <person name="Gou J."/>
            <person name="Liao Q."/>
            <person name="Li Y."/>
            <person name="Zhou Q."/>
            <person name="Bi G."/>
            <person name="Li C."/>
            <person name="Du R."/>
            <person name="Wang X."/>
            <person name="Sun T."/>
            <person name="Guo L."/>
            <person name="Liang H."/>
            <person name="Lu P."/>
            <person name="Wu Y."/>
            <person name="Zhang Z."/>
            <person name="Ro D.K."/>
            <person name="Shang Y."/>
            <person name="Huang S."/>
            <person name="Yan J."/>
        </authorList>
    </citation>
    <scope>NUCLEOTIDE SEQUENCE [LARGE SCALE GENOMIC DNA]</scope>
    <source>
        <strain evidence="1">Ta-2019</strain>
    </source>
</reference>
<evidence type="ECO:0000313" key="2">
    <source>
        <dbReference type="Proteomes" id="UP000824469"/>
    </source>
</evidence>
<dbReference type="EMBL" id="JAHRHJ020003813">
    <property type="protein sequence ID" value="KAH9288384.1"/>
    <property type="molecule type" value="Genomic_DNA"/>
</dbReference>
<comment type="caution">
    <text evidence="1">The sequence shown here is derived from an EMBL/GenBank/DDBJ whole genome shotgun (WGS) entry which is preliminary data.</text>
</comment>
<sequence>RKSSSQLKRQNFDVVVALLGTNPSVPAKRAKTTSRIVTDDQGHQFLEVANPKVDKAEKDLLASDLELSRISMGESTPKSEINNLQEIVTKVIGRVEKGKQTIDQLEEKAQVLSSFIKSLLSKGKVLDPTPLAALPPHVILSQDEV</sequence>
<proteinExistence type="predicted"/>
<dbReference type="Gene3D" id="1.20.5.170">
    <property type="match status" value="1"/>
</dbReference>
<gene>
    <name evidence="1" type="ORF">KI387_032501</name>
</gene>
<name>A0AA38EZR9_TAXCH</name>
<organism evidence="1 2">
    <name type="scientific">Taxus chinensis</name>
    <name type="common">Chinese yew</name>
    <name type="synonym">Taxus wallichiana var. chinensis</name>
    <dbReference type="NCBI Taxonomy" id="29808"/>
    <lineage>
        <taxon>Eukaryota</taxon>
        <taxon>Viridiplantae</taxon>
        <taxon>Streptophyta</taxon>
        <taxon>Embryophyta</taxon>
        <taxon>Tracheophyta</taxon>
        <taxon>Spermatophyta</taxon>
        <taxon>Pinopsida</taxon>
        <taxon>Pinidae</taxon>
        <taxon>Conifers II</taxon>
        <taxon>Cupressales</taxon>
        <taxon>Taxaceae</taxon>
        <taxon>Taxus</taxon>
    </lineage>
</organism>
<feature type="non-terminal residue" evidence="1">
    <location>
        <position position="1"/>
    </location>
</feature>
<dbReference type="AlphaFoldDB" id="A0AA38EZR9"/>